<reference evidence="2 3" key="1">
    <citation type="submission" date="2019-03" db="EMBL/GenBank/DDBJ databases">
        <title>First draft genome of Liparis tanakae, snailfish: a comprehensive survey of snailfish specific genes.</title>
        <authorList>
            <person name="Kim W."/>
            <person name="Song I."/>
            <person name="Jeong J.-H."/>
            <person name="Kim D."/>
            <person name="Kim S."/>
            <person name="Ryu S."/>
            <person name="Song J.Y."/>
            <person name="Lee S.K."/>
        </authorList>
    </citation>
    <scope>NUCLEOTIDE SEQUENCE [LARGE SCALE GENOMIC DNA]</scope>
    <source>
        <tissue evidence="2">Muscle</tissue>
    </source>
</reference>
<evidence type="ECO:0000313" key="3">
    <source>
        <dbReference type="Proteomes" id="UP000314294"/>
    </source>
</evidence>
<dbReference type="AlphaFoldDB" id="A0A4Z2JA32"/>
<dbReference type="EMBL" id="SRLO01000015">
    <property type="protein sequence ID" value="TNN86528.1"/>
    <property type="molecule type" value="Genomic_DNA"/>
</dbReference>
<feature type="compositionally biased region" description="Polar residues" evidence="1">
    <location>
        <begin position="257"/>
        <end position="281"/>
    </location>
</feature>
<keyword evidence="3" id="KW-1185">Reference proteome</keyword>
<sequence length="355" mass="38577">MSSQQSFDPANLMDLHRKHVPSADTFITARLDARHLRGSAGTDKTVTSKGEEDDALSEGNVCKLLRHALGFGVKRCDAQTYVPWHDLPLSSSSSSSSSCSSSYLEYYLANPGAGSTSKGTLCDVLLLQRDYKDPRCGQQNAENHALLKTNVPFRSERGERNVIARQMEIDFDKSPEALRLCPRLGQSPANPCADSQDVALIHRPQPRLWGPGEGEHGERGEGPVLLMIERKGGAQRSDEAGGAGGDPGCTLRERSARSQSRPSSWEHNTTTELRFQSTTTAARGRCSPVRPGAAGQTDTRGVRRPARSQEEAGDKHRGRRRIGAAEDRSAAFFFFTAESGFAPPSTTVPVEWGSL</sequence>
<accession>A0A4Z2JA32</accession>
<proteinExistence type="predicted"/>
<comment type="caution">
    <text evidence="2">The sequence shown here is derived from an EMBL/GenBank/DDBJ whole genome shotgun (WGS) entry which is preliminary data.</text>
</comment>
<evidence type="ECO:0000313" key="2">
    <source>
        <dbReference type="EMBL" id="TNN86528.1"/>
    </source>
</evidence>
<name>A0A4Z2JA32_9TELE</name>
<feature type="region of interest" description="Disordered" evidence="1">
    <location>
        <begin position="233"/>
        <end position="323"/>
    </location>
</feature>
<protein>
    <submittedName>
        <fullName evidence="2">Uncharacterized protein</fullName>
    </submittedName>
</protein>
<dbReference type="Proteomes" id="UP000314294">
    <property type="component" value="Unassembled WGS sequence"/>
</dbReference>
<gene>
    <name evidence="2" type="ORF">EYF80_003298</name>
</gene>
<organism evidence="2 3">
    <name type="scientific">Liparis tanakae</name>
    <name type="common">Tanaka's snailfish</name>
    <dbReference type="NCBI Taxonomy" id="230148"/>
    <lineage>
        <taxon>Eukaryota</taxon>
        <taxon>Metazoa</taxon>
        <taxon>Chordata</taxon>
        <taxon>Craniata</taxon>
        <taxon>Vertebrata</taxon>
        <taxon>Euteleostomi</taxon>
        <taxon>Actinopterygii</taxon>
        <taxon>Neopterygii</taxon>
        <taxon>Teleostei</taxon>
        <taxon>Neoteleostei</taxon>
        <taxon>Acanthomorphata</taxon>
        <taxon>Eupercaria</taxon>
        <taxon>Perciformes</taxon>
        <taxon>Cottioidei</taxon>
        <taxon>Cottales</taxon>
        <taxon>Liparidae</taxon>
        <taxon>Liparis</taxon>
    </lineage>
</organism>
<evidence type="ECO:0000256" key="1">
    <source>
        <dbReference type="SAM" id="MobiDB-lite"/>
    </source>
</evidence>